<dbReference type="InterPro" id="IPR001375">
    <property type="entry name" value="Peptidase_S9_cat"/>
</dbReference>
<feature type="domain" description="Dipeptidylpeptidase IV N-terminal" evidence="3">
    <location>
        <begin position="119"/>
        <end position="437"/>
    </location>
</feature>
<dbReference type="InterPro" id="IPR002469">
    <property type="entry name" value="Peptidase_S9B_N"/>
</dbReference>
<gene>
    <name evidence="5" type="primary">ptpA_3</name>
    <name evidence="4" type="ORF">AXF12_00665</name>
    <name evidence="5" type="ORF">SAMEA44541418_01635</name>
</gene>
<dbReference type="GO" id="GO:0006508">
    <property type="term" value="P:proteolysis"/>
    <property type="evidence" value="ECO:0007669"/>
    <property type="project" value="InterPro"/>
</dbReference>
<dbReference type="EMBL" id="CP014227">
    <property type="protein sequence ID" value="AMD84175.1"/>
    <property type="molecule type" value="Genomic_DNA"/>
</dbReference>
<dbReference type="GO" id="GO:0008236">
    <property type="term" value="F:serine-type peptidase activity"/>
    <property type="evidence" value="ECO:0007669"/>
    <property type="project" value="InterPro"/>
</dbReference>
<feature type="signal peptide" evidence="1">
    <location>
        <begin position="1"/>
        <end position="26"/>
    </location>
</feature>
<feature type="chain" id="PRO_5043645865" evidence="1">
    <location>
        <begin position="27"/>
        <end position="720"/>
    </location>
</feature>
<reference evidence="4 6" key="1">
    <citation type="submission" date="2016-02" db="EMBL/GenBank/DDBJ databases">
        <authorList>
            <person name="Holder M.E."/>
            <person name="Ajami N.J."/>
            <person name="Petrosino J.F."/>
        </authorList>
    </citation>
    <scope>NUCLEOTIDE SEQUENCE [LARGE SCALE GENOMIC DNA]</scope>
    <source>
        <strain evidence="4 6">CCUG 32990</strain>
    </source>
</reference>
<dbReference type="Pfam" id="PF00930">
    <property type="entry name" value="DPPIV_N"/>
    <property type="match status" value="1"/>
</dbReference>
<dbReference type="KEGG" id="chg:AXF12_00665"/>
<keyword evidence="5" id="KW-0378">Hydrolase</keyword>
<reference evidence="5 7" key="2">
    <citation type="submission" date="2017-06" db="EMBL/GenBank/DDBJ databases">
        <authorList>
            <consortium name="Pathogen Informatics"/>
        </authorList>
    </citation>
    <scope>NUCLEOTIDE SEQUENCE [LARGE SCALE GENOMIC DNA]</scope>
    <source>
        <strain evidence="5 7">NCTC12947</strain>
    </source>
</reference>
<dbReference type="RefSeq" id="WP_066427681.1">
    <property type="nucleotide sequence ID" value="NZ_CP014227.1"/>
</dbReference>
<dbReference type="GO" id="GO:0008239">
    <property type="term" value="F:dipeptidyl-peptidase activity"/>
    <property type="evidence" value="ECO:0007669"/>
    <property type="project" value="TreeGrafter"/>
</dbReference>
<accession>A0AAX2H189</accession>
<keyword evidence="6" id="KW-1185">Reference proteome</keyword>
<dbReference type="Proteomes" id="UP000215539">
    <property type="component" value="Chromosome 1"/>
</dbReference>
<feature type="domain" description="Peptidase S9 prolyl oligopeptidase catalytic" evidence="2">
    <location>
        <begin position="523"/>
        <end position="717"/>
    </location>
</feature>
<dbReference type="AlphaFoldDB" id="A0AAX2H189"/>
<dbReference type="EMBL" id="LT906449">
    <property type="protein sequence ID" value="SNV12864.1"/>
    <property type="molecule type" value="Genomic_DNA"/>
</dbReference>
<organism evidence="5 7">
    <name type="scientific">Capnocytophaga haemolytica</name>
    <dbReference type="NCBI Taxonomy" id="45243"/>
    <lineage>
        <taxon>Bacteria</taxon>
        <taxon>Pseudomonadati</taxon>
        <taxon>Bacteroidota</taxon>
        <taxon>Flavobacteriia</taxon>
        <taxon>Flavobacteriales</taxon>
        <taxon>Flavobacteriaceae</taxon>
        <taxon>Capnocytophaga</taxon>
    </lineage>
</organism>
<name>A0AAX2H189_9FLAO</name>
<dbReference type="SUPFAM" id="SSF82171">
    <property type="entry name" value="DPP6 N-terminal domain-like"/>
    <property type="match status" value="1"/>
</dbReference>
<dbReference type="PANTHER" id="PTHR11731:SF193">
    <property type="entry name" value="DIPEPTIDYL PEPTIDASE 9"/>
    <property type="match status" value="1"/>
</dbReference>
<dbReference type="Gene3D" id="2.140.10.30">
    <property type="entry name" value="Dipeptidylpeptidase IV, N-terminal domain"/>
    <property type="match status" value="1"/>
</dbReference>
<dbReference type="Gene3D" id="3.40.50.1820">
    <property type="entry name" value="alpha/beta hydrolase"/>
    <property type="match status" value="1"/>
</dbReference>
<evidence type="ECO:0000313" key="7">
    <source>
        <dbReference type="Proteomes" id="UP000215539"/>
    </source>
</evidence>
<evidence type="ECO:0000313" key="6">
    <source>
        <dbReference type="Proteomes" id="UP000065822"/>
    </source>
</evidence>
<evidence type="ECO:0000313" key="5">
    <source>
        <dbReference type="EMBL" id="SNV12864.1"/>
    </source>
</evidence>
<dbReference type="Proteomes" id="UP000065822">
    <property type="component" value="Chromosome"/>
</dbReference>
<proteinExistence type="predicted"/>
<evidence type="ECO:0000313" key="4">
    <source>
        <dbReference type="EMBL" id="AMD84175.1"/>
    </source>
</evidence>
<evidence type="ECO:0000259" key="2">
    <source>
        <dbReference type="Pfam" id="PF00326"/>
    </source>
</evidence>
<evidence type="ECO:0000256" key="1">
    <source>
        <dbReference type="SAM" id="SignalP"/>
    </source>
</evidence>
<dbReference type="PANTHER" id="PTHR11731">
    <property type="entry name" value="PROTEASE FAMILY S9B,C DIPEPTIDYL-PEPTIDASE IV-RELATED"/>
    <property type="match status" value="1"/>
</dbReference>
<keyword evidence="1" id="KW-0732">Signal</keyword>
<sequence length="720" mass="80971">MRQVKRYLWVAAALLGGFSAAGQAHRLTVTDAAYQAFADPNSPNGVRFLEPESLQDLQWVEGTDHFIYNKLDSYVVCNAQGEQLRVIGDVLPQHFPFLRQAPAIKYVSGEELVFKDGDTYYRYDFMGDKVLPAIHFPKDADHLEYNPLRKVVAYTLGNNLYLASPEEKQIAVTSFKDKNIVAGQAIHRKEFGITKGTFFSPKGNFLAFYQKDESRIADYAFVNYDTVPAQPKVIKYAFAGGPNEKASIGIYDFATKKVHYLQVDNKDDHYLTNLAWSPDEKYILLAEVDRDQSHFALNRYEVATGKKVNTLFEERNSKWVEPESAAVFLPNKNDEFLWLSERSGFTNVYHYNLNGKLIKQLTNFKWVVQSVAGFDAKGENVFIVGTSPDAREKHVYKVNIKSPKKVVQLTKVAGTHEASLSSDGKYLLDVYSNVTTPEVTQVISTDNGVAKEVHKAANPFEGLAIGTTELVSLKADDGTVLYGRLHKPSHLEANKKYPVLIYVYGGPHAQEVTNSWLGGAQLWMPVFAESEDYIVFSVDNRGSENRGFAFESVIHRHLGDIEIKDQLKGVDYLKSLPYVDGNRIAVYGWSFGGFMASSLITRAPEVFKAAVAGGAVTDWSLYEAMYGERYMDMPQENLEGYANSRVMKYINKLEGKLLLIHGSVDDTVVPQHFINLVQASLRAKKSVDMFVYPMQAHGVRGLDYVNLLQRITDYIKANNK</sequence>
<evidence type="ECO:0000259" key="3">
    <source>
        <dbReference type="Pfam" id="PF00930"/>
    </source>
</evidence>
<dbReference type="EC" id="3.4.14.12" evidence="5"/>
<dbReference type="Pfam" id="PF00326">
    <property type="entry name" value="Peptidase_S9"/>
    <property type="match status" value="1"/>
</dbReference>
<dbReference type="InterPro" id="IPR050278">
    <property type="entry name" value="Serine_Prot_S9B/DPPIV"/>
</dbReference>
<protein>
    <submittedName>
        <fullName evidence="4">Peptidase S9</fullName>
    </submittedName>
    <submittedName>
        <fullName evidence="5">Prolyl tripeptidyl peptidase</fullName>
        <ecNumber evidence="5">3.4.14.12</ecNumber>
    </submittedName>
</protein>
<dbReference type="SUPFAM" id="SSF53474">
    <property type="entry name" value="alpha/beta-Hydrolases"/>
    <property type="match status" value="1"/>
</dbReference>
<dbReference type="InterPro" id="IPR029058">
    <property type="entry name" value="AB_hydrolase_fold"/>
</dbReference>